<evidence type="ECO:0000256" key="1">
    <source>
        <dbReference type="SAM" id="MobiDB-lite"/>
    </source>
</evidence>
<dbReference type="Proteomes" id="UP000887116">
    <property type="component" value="Unassembled WGS sequence"/>
</dbReference>
<dbReference type="Gene3D" id="3.30.160.60">
    <property type="entry name" value="Classic Zinc Finger"/>
    <property type="match status" value="1"/>
</dbReference>
<proteinExistence type="predicted"/>
<dbReference type="EMBL" id="BMAO01011777">
    <property type="protein sequence ID" value="GFQ76301.1"/>
    <property type="molecule type" value="Genomic_DNA"/>
</dbReference>
<reference evidence="3" key="1">
    <citation type="submission" date="2020-07" db="EMBL/GenBank/DDBJ databases">
        <title>Multicomponent nature underlies the extraordinary mechanical properties of spider dragline silk.</title>
        <authorList>
            <person name="Kono N."/>
            <person name="Nakamura H."/>
            <person name="Mori M."/>
            <person name="Yoshida Y."/>
            <person name="Ohtoshi R."/>
            <person name="Malay A.D."/>
            <person name="Moran D.A.P."/>
            <person name="Tomita M."/>
            <person name="Numata K."/>
            <person name="Arakawa K."/>
        </authorList>
    </citation>
    <scope>NUCLEOTIDE SEQUENCE</scope>
</reference>
<dbReference type="InterPro" id="IPR036236">
    <property type="entry name" value="Znf_C2H2_sf"/>
</dbReference>
<sequence length="167" mass="19582">MEWQKCDICNKSFTGIVSFKEHEESKKHQRKVKALKLNITESYKPQLKSCKKCLECNKVFNGPIPYMQHLKSSFHKKKIQAKRLKNNPIGSLLPVSMQRNQEKGSNRNSENSMRKNTKKSRKRNSKTNPTPFDTQILRNSQLNKIENVQIQVEGKKLKFSFEIEFPK</sequence>
<evidence type="ECO:0000259" key="2">
    <source>
        <dbReference type="PROSITE" id="PS00028"/>
    </source>
</evidence>
<dbReference type="OrthoDB" id="6436350at2759"/>
<dbReference type="GO" id="GO:0008270">
    <property type="term" value="F:zinc ion binding"/>
    <property type="evidence" value="ECO:0007669"/>
    <property type="project" value="InterPro"/>
</dbReference>
<dbReference type="InterPro" id="IPR013087">
    <property type="entry name" value="Znf_C2H2_type"/>
</dbReference>
<dbReference type="SMART" id="SM00355">
    <property type="entry name" value="ZnF_C2H2"/>
    <property type="match status" value="2"/>
</dbReference>
<dbReference type="GO" id="GO:0003676">
    <property type="term" value="F:nucleic acid binding"/>
    <property type="evidence" value="ECO:0007669"/>
    <property type="project" value="InterPro"/>
</dbReference>
<protein>
    <recommendedName>
        <fullName evidence="2">C2H2-type domain-containing protein</fullName>
    </recommendedName>
</protein>
<dbReference type="PROSITE" id="PS00028">
    <property type="entry name" value="ZINC_FINGER_C2H2_1"/>
    <property type="match status" value="2"/>
</dbReference>
<dbReference type="AlphaFoldDB" id="A0A8X6FD84"/>
<feature type="compositionally biased region" description="Basic residues" evidence="1">
    <location>
        <begin position="115"/>
        <end position="125"/>
    </location>
</feature>
<feature type="region of interest" description="Disordered" evidence="1">
    <location>
        <begin position="87"/>
        <end position="138"/>
    </location>
</feature>
<feature type="compositionally biased region" description="Polar residues" evidence="1">
    <location>
        <begin position="129"/>
        <end position="138"/>
    </location>
</feature>
<keyword evidence="4" id="KW-1185">Reference proteome</keyword>
<dbReference type="Pfam" id="PF12874">
    <property type="entry name" value="zf-met"/>
    <property type="match status" value="2"/>
</dbReference>
<feature type="domain" description="C2H2-type" evidence="2">
    <location>
        <begin position="53"/>
        <end position="75"/>
    </location>
</feature>
<evidence type="ECO:0000313" key="4">
    <source>
        <dbReference type="Proteomes" id="UP000887116"/>
    </source>
</evidence>
<feature type="domain" description="C2H2-type" evidence="2">
    <location>
        <begin position="6"/>
        <end position="28"/>
    </location>
</feature>
<accession>A0A8X6FD84</accession>
<comment type="caution">
    <text evidence="3">The sequence shown here is derived from an EMBL/GenBank/DDBJ whole genome shotgun (WGS) entry which is preliminary data.</text>
</comment>
<name>A0A8X6FD84_TRICU</name>
<dbReference type="InterPro" id="IPR003604">
    <property type="entry name" value="Matrin/U1-like-C_Znf_C2H2"/>
</dbReference>
<organism evidence="3 4">
    <name type="scientific">Trichonephila clavata</name>
    <name type="common">Joro spider</name>
    <name type="synonym">Nephila clavata</name>
    <dbReference type="NCBI Taxonomy" id="2740835"/>
    <lineage>
        <taxon>Eukaryota</taxon>
        <taxon>Metazoa</taxon>
        <taxon>Ecdysozoa</taxon>
        <taxon>Arthropoda</taxon>
        <taxon>Chelicerata</taxon>
        <taxon>Arachnida</taxon>
        <taxon>Araneae</taxon>
        <taxon>Araneomorphae</taxon>
        <taxon>Entelegynae</taxon>
        <taxon>Araneoidea</taxon>
        <taxon>Nephilidae</taxon>
        <taxon>Trichonephila</taxon>
    </lineage>
</organism>
<evidence type="ECO:0000313" key="3">
    <source>
        <dbReference type="EMBL" id="GFQ76301.1"/>
    </source>
</evidence>
<dbReference type="SUPFAM" id="SSF57667">
    <property type="entry name" value="beta-beta-alpha zinc fingers"/>
    <property type="match status" value="2"/>
</dbReference>
<dbReference type="SMART" id="SM00451">
    <property type="entry name" value="ZnF_U1"/>
    <property type="match status" value="2"/>
</dbReference>
<gene>
    <name evidence="3" type="ORF">TNCT_113481</name>
</gene>